<feature type="transmembrane region" description="Helical" evidence="2">
    <location>
        <begin position="748"/>
        <end position="769"/>
    </location>
</feature>
<keyword evidence="2" id="KW-0472">Membrane</keyword>
<protein>
    <recommendedName>
        <fullName evidence="5">Transporter</fullName>
    </recommendedName>
</protein>
<sequence>MKSHEDSTIKDILTSPDCSEFIEGLNSTRLNKKKKLSFVCIRRNEDVAGIKTGEDEVHLEKGKREKSEEEAEVMGTTKSDKQNGELQSRYKVKPSCMVVERGKLQKIVKAKVCVSGGTATNMRHIVGAKNSAERSAHHEKRQTGNNTKGTEKNINSAKRNGTCWSQKFGGRKHEIVFDKKNKTLTVQKKKKNSPTVQNKKNILAFQDKSQNNLAIQDKRRNGLAVQDKENINVVDHDGDRNWSKLPNGKNVSASNFLKKIKGENFQNTERIQRGEYLEERKIEKGKGKGNKGIIGKINFVNMQNEDLLGGENRSFSGVVYLSMDHDSAVETEHSEEMHTQNAEYNISRITKFGQKEKCIYFSKSEEDYVKLSSDDNSDDEGMLRIESDFFNERNSYLGSASREDSPRMNPPHIIRVKKFFLIFCNGCLVVFLGVSNNICGRMRNRVLRNFDSLTASYNAIAYVTIYLVLCIVYYKSRSITKEQWAYIYPCVSGFFKTRIKKENCAIINADMHKENHGSYPINVDVDSDKESDMDDDSYVGTESDANVRKGTLQPISASATRKKKIMKFVYIHKKRIYYPLLEKNESNVSGRKGENFLLRANEEKWSDTTRKSHILQGDFPHFHHRKSTCTHKANQRMEANMYEIPTSRKKRSRMVKFCHAGKSIVKGDASNEEDISNEEDTSNRGSTSNEGDISNEREVHPFDQQKIKDILENYKYGEEKRKNDIVDKYTNGEKVGGSVMDRWRNMGAYKYVLMIAVLDIISNTLYFVSQLAIPLTVLLLLNQLNFIFSIILSYIILKRKYNIHHAISVLIVIIGFLFFYIPYVYKENTEVTKRVLIKYYIDLNFHLNLSDALYSDRYNGGLFICNESLCSSPFGLFTSVFFCIFSILLTSFGGILREIFFFEYTEKKKAQSKANDPINRKENVKRYISHNAMDNMKKRSNHIYGIEEEKDVFLTNANVKRDNLGMKKKRIDDNHRIIKSDKSWEAVKAKVDHVDDEEVYWTSPRQISQVASKEEVKVKKSDWVRKQNEKRTGIDDRMSVILLSFNISLIQICLLPIIIYFQLLFNKNKDVSYFIFIKDSLKCFSGYTMENNENCRYAFTIYALYIIVNAVFNLSVSSFYSKYSSAECFLILKSSTPITLVVLYFYNFPFIADSDKYFSFYFLASIAIVFTGVGYFFYQNVVPRGATVKR</sequence>
<feature type="transmembrane region" description="Helical" evidence="2">
    <location>
        <begin position="1097"/>
        <end position="1116"/>
    </location>
</feature>
<feature type="transmembrane region" description="Helical" evidence="2">
    <location>
        <begin position="876"/>
        <end position="900"/>
    </location>
</feature>
<gene>
    <name evidence="3" type="ORF">POVCU1_021110</name>
</gene>
<keyword evidence="2" id="KW-0812">Transmembrane</keyword>
<dbReference type="SUPFAM" id="SSF103481">
    <property type="entry name" value="Multidrug resistance efflux transporter EmrE"/>
    <property type="match status" value="1"/>
</dbReference>
<evidence type="ECO:0000256" key="2">
    <source>
        <dbReference type="SAM" id="Phobius"/>
    </source>
</evidence>
<accession>A0A1A8WIT8</accession>
<name>A0A1A8WIT8_PLAOA</name>
<feature type="transmembrane region" description="Helical" evidence="2">
    <location>
        <begin position="1158"/>
        <end position="1178"/>
    </location>
</feature>
<feature type="transmembrane region" description="Helical" evidence="2">
    <location>
        <begin position="416"/>
        <end position="435"/>
    </location>
</feature>
<feature type="region of interest" description="Disordered" evidence="1">
    <location>
        <begin position="668"/>
        <end position="699"/>
    </location>
</feature>
<proteinExistence type="predicted"/>
<keyword evidence="2" id="KW-1133">Transmembrane helix</keyword>
<reference evidence="4" key="1">
    <citation type="submission" date="2016-05" db="EMBL/GenBank/DDBJ databases">
        <authorList>
            <person name="Naeem Raeece"/>
        </authorList>
    </citation>
    <scope>NUCLEOTIDE SEQUENCE [LARGE SCALE GENOMIC DNA]</scope>
</reference>
<dbReference type="Proteomes" id="UP000078546">
    <property type="component" value="Unassembled WGS sequence"/>
</dbReference>
<evidence type="ECO:0000313" key="4">
    <source>
        <dbReference type="Proteomes" id="UP000078546"/>
    </source>
</evidence>
<evidence type="ECO:0000256" key="1">
    <source>
        <dbReference type="SAM" id="MobiDB-lite"/>
    </source>
</evidence>
<feature type="transmembrane region" description="Helical" evidence="2">
    <location>
        <begin position="1040"/>
        <end position="1063"/>
    </location>
</feature>
<feature type="region of interest" description="Disordered" evidence="1">
    <location>
        <begin position="129"/>
        <end position="165"/>
    </location>
</feature>
<dbReference type="PANTHER" id="PTHR13146">
    <property type="match status" value="1"/>
</dbReference>
<dbReference type="AlphaFoldDB" id="A0A1A8WIT8"/>
<dbReference type="EMBL" id="FLQV01000391">
    <property type="protein sequence ID" value="SBS91732.1"/>
    <property type="molecule type" value="Genomic_DNA"/>
</dbReference>
<feature type="transmembrane region" description="Helical" evidence="2">
    <location>
        <begin position="1128"/>
        <end position="1146"/>
    </location>
</feature>
<feature type="transmembrane region" description="Helical" evidence="2">
    <location>
        <begin position="455"/>
        <end position="474"/>
    </location>
</feature>
<dbReference type="PANTHER" id="PTHR13146:SF3">
    <property type="entry name" value="EAMA DOMAIN-CONTAINING PROTEIN"/>
    <property type="match status" value="1"/>
</dbReference>
<organism evidence="3 4">
    <name type="scientific">Plasmodium ovale curtisi</name>
    <dbReference type="NCBI Taxonomy" id="864141"/>
    <lineage>
        <taxon>Eukaryota</taxon>
        <taxon>Sar</taxon>
        <taxon>Alveolata</taxon>
        <taxon>Apicomplexa</taxon>
        <taxon>Aconoidasida</taxon>
        <taxon>Haemosporida</taxon>
        <taxon>Plasmodiidae</taxon>
        <taxon>Plasmodium</taxon>
        <taxon>Plasmodium (Plasmodium)</taxon>
    </lineage>
</organism>
<evidence type="ECO:0000313" key="3">
    <source>
        <dbReference type="EMBL" id="SBS91732.1"/>
    </source>
</evidence>
<feature type="transmembrane region" description="Helical" evidence="2">
    <location>
        <begin position="775"/>
        <end position="797"/>
    </location>
</feature>
<feature type="transmembrane region" description="Helical" evidence="2">
    <location>
        <begin position="806"/>
        <end position="825"/>
    </location>
</feature>
<feature type="region of interest" description="Disordered" evidence="1">
    <location>
        <begin position="60"/>
        <end position="83"/>
    </location>
</feature>
<dbReference type="GO" id="GO:0016020">
    <property type="term" value="C:membrane"/>
    <property type="evidence" value="ECO:0007669"/>
    <property type="project" value="TreeGrafter"/>
</dbReference>
<evidence type="ECO:0008006" key="5">
    <source>
        <dbReference type="Google" id="ProtNLM"/>
    </source>
</evidence>
<dbReference type="InterPro" id="IPR037185">
    <property type="entry name" value="EmrE-like"/>
</dbReference>
<feature type="compositionally biased region" description="Polar residues" evidence="1">
    <location>
        <begin position="683"/>
        <end position="692"/>
    </location>
</feature>
<feature type="compositionally biased region" description="Acidic residues" evidence="1">
    <location>
        <begin position="670"/>
        <end position="680"/>
    </location>
</feature>
<feature type="compositionally biased region" description="Polar residues" evidence="1">
    <location>
        <begin position="143"/>
        <end position="165"/>
    </location>
</feature>